<evidence type="ECO:0000313" key="8">
    <source>
        <dbReference type="EMBL" id="OGL86714.1"/>
    </source>
</evidence>
<comment type="function">
    <text evidence="6">Specifically methylates the N4 position of cytidine in position 1402 (C1402) of 16S rRNA.</text>
</comment>
<keyword evidence="5 6" id="KW-0949">S-adenosyl-L-methionine</keyword>
<keyword evidence="3 6" id="KW-0489">Methyltransferase</keyword>
<dbReference type="Pfam" id="PF01795">
    <property type="entry name" value="Methyltransf_5"/>
    <property type="match status" value="1"/>
</dbReference>
<dbReference type="EMBL" id="MGEQ01000007">
    <property type="protein sequence ID" value="OGL86714.1"/>
    <property type="molecule type" value="Genomic_DNA"/>
</dbReference>
<keyword evidence="4 6" id="KW-0808">Transferase</keyword>
<dbReference type="Proteomes" id="UP000176593">
    <property type="component" value="Unassembled WGS sequence"/>
</dbReference>
<dbReference type="PANTHER" id="PTHR11265">
    <property type="entry name" value="S-ADENOSYL-METHYLTRANSFERASE MRAW"/>
    <property type="match status" value="1"/>
</dbReference>
<evidence type="ECO:0000256" key="3">
    <source>
        <dbReference type="ARBA" id="ARBA00022603"/>
    </source>
</evidence>
<feature type="binding site" evidence="6">
    <location>
        <position position="109"/>
    </location>
    <ligand>
        <name>S-adenosyl-L-methionine</name>
        <dbReference type="ChEBI" id="CHEBI:59789"/>
    </ligand>
</feature>
<dbReference type="AlphaFoldDB" id="A0A1F7V9S9"/>
<feature type="binding site" evidence="6">
    <location>
        <position position="81"/>
    </location>
    <ligand>
        <name>S-adenosyl-L-methionine</name>
        <dbReference type="ChEBI" id="CHEBI:59789"/>
    </ligand>
</feature>
<feature type="binding site" evidence="6">
    <location>
        <position position="102"/>
    </location>
    <ligand>
        <name>S-adenosyl-L-methionine</name>
        <dbReference type="ChEBI" id="CHEBI:59789"/>
    </ligand>
</feature>
<feature type="region of interest" description="Disordered" evidence="7">
    <location>
        <begin position="270"/>
        <end position="291"/>
    </location>
</feature>
<keyword evidence="2 6" id="KW-0698">rRNA processing</keyword>
<organism evidence="8 9">
    <name type="scientific">Candidatus Uhrbacteria bacterium RIFCSPLOWO2_02_FULL_48_18</name>
    <dbReference type="NCBI Taxonomy" id="1802408"/>
    <lineage>
        <taxon>Bacteria</taxon>
        <taxon>Candidatus Uhriibacteriota</taxon>
    </lineage>
</organism>
<dbReference type="InterPro" id="IPR023397">
    <property type="entry name" value="SAM-dep_MeTrfase_MraW_recog"/>
</dbReference>
<keyword evidence="6" id="KW-0963">Cytoplasm</keyword>
<dbReference type="GO" id="GO:0071424">
    <property type="term" value="F:rRNA (cytosine-N4-)-methyltransferase activity"/>
    <property type="evidence" value="ECO:0007669"/>
    <property type="project" value="UniProtKB-UniRule"/>
</dbReference>
<evidence type="ECO:0000256" key="6">
    <source>
        <dbReference type="HAMAP-Rule" id="MF_01007"/>
    </source>
</evidence>
<comment type="catalytic activity">
    <reaction evidence="6">
        <text>cytidine(1402) in 16S rRNA + S-adenosyl-L-methionine = N(4)-methylcytidine(1402) in 16S rRNA + S-adenosyl-L-homocysteine + H(+)</text>
        <dbReference type="Rhea" id="RHEA:42928"/>
        <dbReference type="Rhea" id="RHEA-COMP:10286"/>
        <dbReference type="Rhea" id="RHEA-COMP:10287"/>
        <dbReference type="ChEBI" id="CHEBI:15378"/>
        <dbReference type="ChEBI" id="CHEBI:57856"/>
        <dbReference type="ChEBI" id="CHEBI:59789"/>
        <dbReference type="ChEBI" id="CHEBI:74506"/>
        <dbReference type="ChEBI" id="CHEBI:82748"/>
        <dbReference type="EC" id="2.1.1.199"/>
    </reaction>
</comment>
<evidence type="ECO:0000256" key="7">
    <source>
        <dbReference type="SAM" id="MobiDB-lite"/>
    </source>
</evidence>
<comment type="caution">
    <text evidence="8">The sequence shown here is derived from an EMBL/GenBank/DDBJ whole genome shotgun (WGS) entry which is preliminary data.</text>
</comment>
<name>A0A1F7V9S9_9BACT</name>
<dbReference type="Gene3D" id="1.10.150.170">
    <property type="entry name" value="Putative methyltransferase TM0872, insert domain"/>
    <property type="match status" value="1"/>
</dbReference>
<comment type="subcellular location">
    <subcellularLocation>
        <location evidence="6">Cytoplasm</location>
    </subcellularLocation>
</comment>
<dbReference type="PIRSF" id="PIRSF004486">
    <property type="entry name" value="MraW"/>
    <property type="match status" value="1"/>
</dbReference>
<proteinExistence type="inferred from homology"/>
<dbReference type="SUPFAM" id="SSF53335">
    <property type="entry name" value="S-adenosyl-L-methionine-dependent methyltransferases"/>
    <property type="match status" value="1"/>
</dbReference>
<evidence type="ECO:0000256" key="2">
    <source>
        <dbReference type="ARBA" id="ARBA00022552"/>
    </source>
</evidence>
<dbReference type="GO" id="GO:0005737">
    <property type="term" value="C:cytoplasm"/>
    <property type="evidence" value="ECO:0007669"/>
    <property type="project" value="UniProtKB-SubCell"/>
</dbReference>
<dbReference type="InterPro" id="IPR029063">
    <property type="entry name" value="SAM-dependent_MTases_sf"/>
</dbReference>
<feature type="binding site" evidence="6">
    <location>
        <begin position="34"/>
        <end position="36"/>
    </location>
    <ligand>
        <name>S-adenosyl-L-methionine</name>
        <dbReference type="ChEBI" id="CHEBI:59789"/>
    </ligand>
</feature>
<reference evidence="8 9" key="1">
    <citation type="journal article" date="2016" name="Nat. Commun.">
        <title>Thousands of microbial genomes shed light on interconnected biogeochemical processes in an aquifer system.</title>
        <authorList>
            <person name="Anantharaman K."/>
            <person name="Brown C.T."/>
            <person name="Hug L.A."/>
            <person name="Sharon I."/>
            <person name="Castelle C.J."/>
            <person name="Probst A.J."/>
            <person name="Thomas B.C."/>
            <person name="Singh A."/>
            <person name="Wilkins M.J."/>
            <person name="Karaoz U."/>
            <person name="Brodie E.L."/>
            <person name="Williams K.H."/>
            <person name="Hubbard S.S."/>
            <person name="Banfield J.F."/>
        </authorList>
    </citation>
    <scope>NUCLEOTIDE SEQUENCE [LARGE SCALE GENOMIC DNA]</scope>
</reference>
<evidence type="ECO:0000256" key="1">
    <source>
        <dbReference type="ARBA" id="ARBA00010396"/>
    </source>
</evidence>
<dbReference type="PANTHER" id="PTHR11265:SF0">
    <property type="entry name" value="12S RRNA N4-METHYLCYTIDINE METHYLTRANSFERASE"/>
    <property type="match status" value="1"/>
</dbReference>
<feature type="compositionally biased region" description="Basic residues" evidence="7">
    <location>
        <begin position="281"/>
        <end position="291"/>
    </location>
</feature>
<sequence length="291" mass="32264">MTKIQHIPVLLEEVLTYLRPEPNQVFIDGTVGQGGHADAIASRILPGGRLLAIDRDPVNLAIASERLENYSDRIVYVNDSYANVTELALEHDFNQANGMLLDLGYSSLHIEDASRGFSFMKEGPLDMRYDPTSDVTAANIVQEWSEESLAKIFRIYGEEVRAAQIARVICESRRHTAIDTTTDLANLVTTVVHAHGPIHPATKVFQALRIAVNDELGELERALPQCVDVLASGGRLGIITFHSLEDRIVKNFFKSYPGLEIVTKRPVAPSREEVKANPRSRSAKLRVAVKK</sequence>
<evidence type="ECO:0000313" key="9">
    <source>
        <dbReference type="Proteomes" id="UP000176593"/>
    </source>
</evidence>
<dbReference type="Gene3D" id="3.40.50.150">
    <property type="entry name" value="Vaccinia Virus protein VP39"/>
    <property type="match status" value="1"/>
</dbReference>
<dbReference type="EC" id="2.1.1.199" evidence="6"/>
<dbReference type="SUPFAM" id="SSF81799">
    <property type="entry name" value="Putative methyltransferase TM0872, insert domain"/>
    <property type="match status" value="1"/>
</dbReference>
<evidence type="ECO:0000256" key="4">
    <source>
        <dbReference type="ARBA" id="ARBA00022679"/>
    </source>
</evidence>
<dbReference type="GO" id="GO:0070475">
    <property type="term" value="P:rRNA base methylation"/>
    <property type="evidence" value="ECO:0007669"/>
    <property type="project" value="UniProtKB-UniRule"/>
</dbReference>
<dbReference type="InterPro" id="IPR002903">
    <property type="entry name" value="RsmH"/>
</dbReference>
<feature type="binding site" evidence="6">
    <location>
        <position position="54"/>
    </location>
    <ligand>
        <name>S-adenosyl-L-methionine</name>
        <dbReference type="ChEBI" id="CHEBI:59789"/>
    </ligand>
</feature>
<dbReference type="HAMAP" id="MF_01007">
    <property type="entry name" value="16SrRNA_methyltr_H"/>
    <property type="match status" value="1"/>
</dbReference>
<accession>A0A1F7V9S9</accession>
<evidence type="ECO:0000256" key="5">
    <source>
        <dbReference type="ARBA" id="ARBA00022691"/>
    </source>
</evidence>
<gene>
    <name evidence="6" type="primary">rsmH</name>
    <name evidence="8" type="ORF">A3I41_05280</name>
</gene>
<protein>
    <recommendedName>
        <fullName evidence="6">Ribosomal RNA small subunit methyltransferase H</fullName>
        <ecNumber evidence="6">2.1.1.199</ecNumber>
    </recommendedName>
    <alternativeName>
        <fullName evidence="6">16S rRNA m(4)C1402 methyltransferase</fullName>
    </alternativeName>
    <alternativeName>
        <fullName evidence="6">rRNA (cytosine-N(4)-)-methyltransferase RsmH</fullName>
    </alternativeName>
</protein>
<dbReference type="NCBIfam" id="TIGR00006">
    <property type="entry name" value="16S rRNA (cytosine(1402)-N(4))-methyltransferase RsmH"/>
    <property type="match status" value="1"/>
</dbReference>
<comment type="similarity">
    <text evidence="1 6">Belongs to the methyltransferase superfamily. RsmH family.</text>
</comment>